<evidence type="ECO:0000313" key="2">
    <source>
        <dbReference type="Proteomes" id="UP001168380"/>
    </source>
</evidence>
<reference evidence="1" key="1">
    <citation type="submission" date="2023-07" db="EMBL/GenBank/DDBJ databases">
        <title>Gilvimarinus algae sp. nov., isolated from the surface of Kelp.</title>
        <authorList>
            <person name="Sun Y.Y."/>
            <person name="Gong Y."/>
            <person name="Du Z.J."/>
        </authorList>
    </citation>
    <scope>NUCLEOTIDE SEQUENCE</scope>
    <source>
        <strain evidence="1">SDUM040014</strain>
    </source>
</reference>
<protein>
    <recommendedName>
        <fullName evidence="3">DAC domain-containing protein</fullName>
    </recommendedName>
</protein>
<dbReference type="EMBL" id="JAULRT010000052">
    <property type="protein sequence ID" value="MDO3382394.1"/>
    <property type="molecule type" value="Genomic_DNA"/>
</dbReference>
<dbReference type="RefSeq" id="WP_302712636.1">
    <property type="nucleotide sequence ID" value="NZ_JAULRT010000052.1"/>
</dbReference>
<sequence length="167" mass="18031">MFTKKSVYAVLDNPAIRSQINNQVLDLLATIASNRREDFSGAGLLFYGDLSKLPHLQMSLGPGGLPKSQIRGYDIASIVTSLSRTLTPLHDGFHFIDVQSWKITHISQFISPPIPHDAASKFNGAGARFMSAALASILPGIVCVGLVSRQGKIHLLCNGTDVCNEIE</sequence>
<gene>
    <name evidence="1" type="ORF">QWI16_09420</name>
</gene>
<proteinExistence type="predicted"/>
<evidence type="ECO:0000313" key="1">
    <source>
        <dbReference type="EMBL" id="MDO3382394.1"/>
    </source>
</evidence>
<evidence type="ECO:0008006" key="3">
    <source>
        <dbReference type="Google" id="ProtNLM"/>
    </source>
</evidence>
<name>A0ABT8TE58_9GAMM</name>
<keyword evidence="2" id="KW-1185">Reference proteome</keyword>
<accession>A0ABT8TE58</accession>
<dbReference type="Proteomes" id="UP001168380">
    <property type="component" value="Unassembled WGS sequence"/>
</dbReference>
<organism evidence="1 2">
    <name type="scientific">Gilvimarinus algae</name>
    <dbReference type="NCBI Taxonomy" id="3058037"/>
    <lineage>
        <taxon>Bacteria</taxon>
        <taxon>Pseudomonadati</taxon>
        <taxon>Pseudomonadota</taxon>
        <taxon>Gammaproteobacteria</taxon>
        <taxon>Cellvibrionales</taxon>
        <taxon>Cellvibrionaceae</taxon>
        <taxon>Gilvimarinus</taxon>
    </lineage>
</organism>
<comment type="caution">
    <text evidence="1">The sequence shown here is derived from an EMBL/GenBank/DDBJ whole genome shotgun (WGS) entry which is preliminary data.</text>
</comment>